<dbReference type="EMBL" id="MDDS01000030">
    <property type="protein sequence ID" value="ODP37456.1"/>
    <property type="molecule type" value="Genomic_DNA"/>
</dbReference>
<keyword evidence="3" id="KW-1185">Reference proteome</keyword>
<keyword evidence="1" id="KW-0472">Membrane</keyword>
<dbReference type="PROSITE" id="PS51257">
    <property type="entry name" value="PROKAR_LIPOPROTEIN"/>
    <property type="match status" value="1"/>
</dbReference>
<evidence type="ECO:0000256" key="1">
    <source>
        <dbReference type="SAM" id="Phobius"/>
    </source>
</evidence>
<organism evidence="2 3">
    <name type="scientific">Sphingomonas turrisvirgatae</name>
    <dbReference type="NCBI Taxonomy" id="1888892"/>
    <lineage>
        <taxon>Bacteria</taxon>
        <taxon>Pseudomonadati</taxon>
        <taxon>Pseudomonadota</taxon>
        <taxon>Alphaproteobacteria</taxon>
        <taxon>Sphingomonadales</taxon>
        <taxon>Sphingomonadaceae</taxon>
        <taxon>Sphingomonas</taxon>
    </lineage>
</organism>
<evidence type="ECO:0000313" key="2">
    <source>
        <dbReference type="EMBL" id="ODP37456.1"/>
    </source>
</evidence>
<keyword evidence="1" id="KW-0812">Transmembrane</keyword>
<comment type="caution">
    <text evidence="2">The sequence shown here is derived from an EMBL/GenBank/DDBJ whole genome shotgun (WGS) entry which is preliminary data.</text>
</comment>
<dbReference type="STRING" id="1888892.BFL28_17935"/>
<evidence type="ECO:0000313" key="3">
    <source>
        <dbReference type="Proteomes" id="UP000094487"/>
    </source>
</evidence>
<feature type="transmembrane region" description="Helical" evidence="1">
    <location>
        <begin position="57"/>
        <end position="74"/>
    </location>
</feature>
<proteinExistence type="predicted"/>
<keyword evidence="1" id="KW-1133">Transmembrane helix</keyword>
<accession>A0A1E3LUN2</accession>
<feature type="transmembrane region" description="Helical" evidence="1">
    <location>
        <begin position="95"/>
        <end position="114"/>
    </location>
</feature>
<evidence type="ECO:0008006" key="4">
    <source>
        <dbReference type="Google" id="ProtNLM"/>
    </source>
</evidence>
<dbReference type="Proteomes" id="UP000094487">
    <property type="component" value="Unassembled WGS sequence"/>
</dbReference>
<name>A0A1E3LUN2_9SPHN</name>
<reference evidence="2 3" key="1">
    <citation type="submission" date="2016-08" db="EMBL/GenBank/DDBJ databases">
        <title>Draft genome of the agarase producing Sphingomonas sp. MCT13.</title>
        <authorList>
            <person name="D'Andrea M.M."/>
            <person name="Rossolini G.M."/>
            <person name="Thaller M.C."/>
        </authorList>
    </citation>
    <scope>NUCLEOTIDE SEQUENCE [LARGE SCALE GENOMIC DNA]</scope>
    <source>
        <strain evidence="2 3">MCT13</strain>
    </source>
</reference>
<gene>
    <name evidence="2" type="ORF">BFL28_17935</name>
</gene>
<protein>
    <recommendedName>
        <fullName evidence="4">Mercuric transport protein MerT</fullName>
    </recommendedName>
</protein>
<dbReference type="AlphaFoldDB" id="A0A1E3LUN2"/>
<sequence length="123" mass="12855">MPPGGAKTTLMSMLSSVGAVLAACSCCILPMALAGLGLSTGFGSVLTAIGPLRWPMAGLSVLMLIISWLVVIRQRQKACGCGAPHVGLWLRTPRVLMLMMATVLTLIAVSWGAFEPALMRAML</sequence>